<dbReference type="Gene3D" id="1.10.10.10">
    <property type="entry name" value="Winged helix-like DNA-binding domain superfamily/Winged helix DNA-binding domain"/>
    <property type="match status" value="1"/>
</dbReference>
<accession>A0A3M7IV71</accession>
<gene>
    <name evidence="1" type="ORF">D0859_06665</name>
</gene>
<evidence type="ECO:0000313" key="2">
    <source>
        <dbReference type="Proteomes" id="UP000281677"/>
    </source>
</evidence>
<comment type="caution">
    <text evidence="1">The sequence shown here is derived from an EMBL/GenBank/DDBJ whole genome shotgun (WGS) entry which is preliminary data.</text>
</comment>
<reference evidence="1 2" key="1">
    <citation type="journal article" date="2018" name="BMC Genomics">
        <title>Genomic evidence for intraspecific hybridization in a clonal and extremely halotolerant yeast.</title>
        <authorList>
            <person name="Gostincar C."/>
            <person name="Stajich J.E."/>
            <person name="Zupancic J."/>
            <person name="Zalar P."/>
            <person name="Gunde-Cimerman N."/>
        </authorList>
    </citation>
    <scope>NUCLEOTIDE SEQUENCE [LARGE SCALE GENOMIC DNA]</scope>
    <source>
        <strain evidence="1 2">EXF-120</strain>
    </source>
</reference>
<organism evidence="1 2">
    <name type="scientific">Hortaea werneckii</name>
    <name type="common">Black yeast</name>
    <name type="synonym">Cladosporium werneckii</name>
    <dbReference type="NCBI Taxonomy" id="91943"/>
    <lineage>
        <taxon>Eukaryota</taxon>
        <taxon>Fungi</taxon>
        <taxon>Dikarya</taxon>
        <taxon>Ascomycota</taxon>
        <taxon>Pezizomycotina</taxon>
        <taxon>Dothideomycetes</taxon>
        <taxon>Dothideomycetidae</taxon>
        <taxon>Mycosphaerellales</taxon>
        <taxon>Teratosphaeriaceae</taxon>
        <taxon>Hortaea</taxon>
    </lineage>
</organism>
<dbReference type="SUPFAM" id="SSF46785">
    <property type="entry name" value="Winged helix' DNA-binding domain"/>
    <property type="match status" value="1"/>
</dbReference>
<dbReference type="InterPro" id="IPR021660">
    <property type="entry name" value="DUF3253"/>
</dbReference>
<protein>
    <submittedName>
        <fullName evidence="1">Uncharacterized protein</fullName>
    </submittedName>
</protein>
<dbReference type="InterPro" id="IPR036388">
    <property type="entry name" value="WH-like_DNA-bd_sf"/>
</dbReference>
<evidence type="ECO:0000313" key="1">
    <source>
        <dbReference type="EMBL" id="RMZ29253.1"/>
    </source>
</evidence>
<dbReference type="InterPro" id="IPR036390">
    <property type="entry name" value="WH_DNA-bd_sf"/>
</dbReference>
<name>A0A3M7IV71_HORWE</name>
<dbReference type="AlphaFoldDB" id="A0A3M7IV71"/>
<dbReference type="VEuPathDB" id="FungiDB:BTJ68_05103"/>
<sequence length="115" mass="13223">MEPPRARVRYSILQWWTAAKTILETKLNDFLAAREPPKTFCPSEVARGLDRQQLLALGYDTWRDAMPSIRELAWERRTSGELEILQKGEVLDDSVTSLDDIKGPIRLRRKTIGAK</sequence>
<dbReference type="OrthoDB" id="2563170at2759"/>
<dbReference type="Proteomes" id="UP000281677">
    <property type="component" value="Unassembled WGS sequence"/>
</dbReference>
<proteinExistence type="predicted"/>
<dbReference type="EMBL" id="QWIT01000172">
    <property type="protein sequence ID" value="RMZ29253.1"/>
    <property type="molecule type" value="Genomic_DNA"/>
</dbReference>
<dbReference type="Pfam" id="PF11625">
    <property type="entry name" value="DUF3253"/>
    <property type="match status" value="1"/>
</dbReference>